<reference evidence="2 3" key="1">
    <citation type="submission" date="2019-05" db="EMBL/GenBank/DDBJ databases">
        <title>Another draft genome of Portunus trituberculatus and its Hox gene families provides insights of decapod evolution.</title>
        <authorList>
            <person name="Jeong J.-H."/>
            <person name="Song I."/>
            <person name="Kim S."/>
            <person name="Choi T."/>
            <person name="Kim D."/>
            <person name="Ryu S."/>
            <person name="Kim W."/>
        </authorList>
    </citation>
    <scope>NUCLEOTIDE SEQUENCE [LARGE SCALE GENOMIC DNA]</scope>
    <source>
        <tissue evidence="2">Muscle</tissue>
    </source>
</reference>
<dbReference type="EMBL" id="VSRR010003189">
    <property type="protein sequence ID" value="MPC35055.1"/>
    <property type="molecule type" value="Genomic_DNA"/>
</dbReference>
<sequence>MGGLEELIREPRFQQMARGSQGSKGVRDMGVHQRGRMSTVTRFKQSVTLSHGKERKAHQDINHCPPPPWPHHA</sequence>
<dbReference type="Proteomes" id="UP000324222">
    <property type="component" value="Unassembled WGS sequence"/>
</dbReference>
<feature type="compositionally biased region" description="Basic and acidic residues" evidence="1">
    <location>
        <begin position="1"/>
        <end position="12"/>
    </location>
</feature>
<protein>
    <submittedName>
        <fullName evidence="2">Uncharacterized protein</fullName>
    </submittedName>
</protein>
<proteinExistence type="predicted"/>
<name>A0A5B7ENQ2_PORTR</name>
<feature type="compositionally biased region" description="Polar residues" evidence="1">
    <location>
        <begin position="36"/>
        <end position="49"/>
    </location>
</feature>
<evidence type="ECO:0000256" key="1">
    <source>
        <dbReference type="SAM" id="MobiDB-lite"/>
    </source>
</evidence>
<evidence type="ECO:0000313" key="3">
    <source>
        <dbReference type="Proteomes" id="UP000324222"/>
    </source>
</evidence>
<dbReference type="AlphaFoldDB" id="A0A5B7ENQ2"/>
<feature type="compositionally biased region" description="Pro residues" evidence="1">
    <location>
        <begin position="64"/>
        <end position="73"/>
    </location>
</feature>
<accession>A0A5B7ENQ2</accession>
<gene>
    <name evidence="2" type="ORF">E2C01_028465</name>
</gene>
<keyword evidence="3" id="KW-1185">Reference proteome</keyword>
<evidence type="ECO:0000313" key="2">
    <source>
        <dbReference type="EMBL" id="MPC35055.1"/>
    </source>
</evidence>
<organism evidence="2 3">
    <name type="scientific">Portunus trituberculatus</name>
    <name type="common">Swimming crab</name>
    <name type="synonym">Neptunus trituberculatus</name>
    <dbReference type="NCBI Taxonomy" id="210409"/>
    <lineage>
        <taxon>Eukaryota</taxon>
        <taxon>Metazoa</taxon>
        <taxon>Ecdysozoa</taxon>
        <taxon>Arthropoda</taxon>
        <taxon>Crustacea</taxon>
        <taxon>Multicrustacea</taxon>
        <taxon>Malacostraca</taxon>
        <taxon>Eumalacostraca</taxon>
        <taxon>Eucarida</taxon>
        <taxon>Decapoda</taxon>
        <taxon>Pleocyemata</taxon>
        <taxon>Brachyura</taxon>
        <taxon>Eubrachyura</taxon>
        <taxon>Portunoidea</taxon>
        <taxon>Portunidae</taxon>
        <taxon>Portuninae</taxon>
        <taxon>Portunus</taxon>
    </lineage>
</organism>
<feature type="region of interest" description="Disordered" evidence="1">
    <location>
        <begin position="1"/>
        <end position="73"/>
    </location>
</feature>
<comment type="caution">
    <text evidence="2">The sequence shown here is derived from an EMBL/GenBank/DDBJ whole genome shotgun (WGS) entry which is preliminary data.</text>
</comment>